<dbReference type="InterPro" id="IPR036093">
    <property type="entry name" value="NAC_dom_sf"/>
</dbReference>
<evidence type="ECO:0000256" key="5">
    <source>
        <dbReference type="ARBA" id="ARBA00023015"/>
    </source>
</evidence>
<keyword evidence="4 11" id="KW-1133">Transmembrane helix</keyword>
<proteinExistence type="predicted"/>
<keyword evidence="5" id="KW-0805">Transcription regulation</keyword>
<evidence type="ECO:0000256" key="9">
    <source>
        <dbReference type="ARBA" id="ARBA00023163"/>
    </source>
</evidence>
<keyword evidence="3 11" id="KW-0812">Transmembrane</keyword>
<dbReference type="PANTHER" id="PTHR31744">
    <property type="entry name" value="PROTEIN CUP-SHAPED COTYLEDON 2-RELATED"/>
    <property type="match status" value="1"/>
</dbReference>
<evidence type="ECO:0000256" key="7">
    <source>
        <dbReference type="ARBA" id="ARBA00023136"/>
    </source>
</evidence>
<organism evidence="13 14">
    <name type="scientific">Nepenthes gracilis</name>
    <name type="common">Slender pitcher plant</name>
    <dbReference type="NCBI Taxonomy" id="150966"/>
    <lineage>
        <taxon>Eukaryota</taxon>
        <taxon>Viridiplantae</taxon>
        <taxon>Streptophyta</taxon>
        <taxon>Embryophyta</taxon>
        <taxon>Tracheophyta</taxon>
        <taxon>Spermatophyta</taxon>
        <taxon>Magnoliopsida</taxon>
        <taxon>eudicotyledons</taxon>
        <taxon>Gunneridae</taxon>
        <taxon>Pentapetalae</taxon>
        <taxon>Caryophyllales</taxon>
        <taxon>Nepenthaceae</taxon>
        <taxon>Nepenthes</taxon>
    </lineage>
</organism>
<evidence type="ECO:0000313" key="13">
    <source>
        <dbReference type="EMBL" id="GMH31615.1"/>
    </source>
</evidence>
<dbReference type="AlphaFoldDB" id="A0AAD3TL78"/>
<evidence type="ECO:0000256" key="3">
    <source>
        <dbReference type="ARBA" id="ARBA00022692"/>
    </source>
</evidence>
<name>A0AAD3TL78_NEPGR</name>
<evidence type="ECO:0000256" key="6">
    <source>
        <dbReference type="ARBA" id="ARBA00023125"/>
    </source>
</evidence>
<evidence type="ECO:0000256" key="1">
    <source>
        <dbReference type="ARBA" id="ARBA00004123"/>
    </source>
</evidence>
<keyword evidence="9" id="KW-0804">Transcription</keyword>
<keyword evidence="14" id="KW-1185">Reference proteome</keyword>
<dbReference type="FunFam" id="2.170.150.80:FF:000002">
    <property type="entry name" value="Nac domain-containing protein 86"/>
    <property type="match status" value="1"/>
</dbReference>
<dbReference type="GO" id="GO:0016020">
    <property type="term" value="C:membrane"/>
    <property type="evidence" value="ECO:0007669"/>
    <property type="project" value="UniProtKB-SubCell"/>
</dbReference>
<reference evidence="13" key="1">
    <citation type="submission" date="2023-05" db="EMBL/GenBank/DDBJ databases">
        <title>Nepenthes gracilis genome sequencing.</title>
        <authorList>
            <person name="Fukushima K."/>
        </authorList>
    </citation>
    <scope>NUCLEOTIDE SEQUENCE</scope>
    <source>
        <strain evidence="13">SING2019-196</strain>
    </source>
</reference>
<accession>A0AAD3TL78</accession>
<dbReference type="SUPFAM" id="SSF101941">
    <property type="entry name" value="NAC domain"/>
    <property type="match status" value="1"/>
</dbReference>
<dbReference type="InterPro" id="IPR003441">
    <property type="entry name" value="NAC-dom"/>
</dbReference>
<evidence type="ECO:0000256" key="11">
    <source>
        <dbReference type="SAM" id="Phobius"/>
    </source>
</evidence>
<sequence>MAGNSAASFCGEMIWPPGFRFHPTDEELILYYLKRKMCQRKLKLNIIAEVDVYKWDPDDLPEQSLIRSGDRQWFFFSPRDRKYPNGLRSNRATKHGYWKVTGKDRNIIYKSKIVGVKKTLVFYKGRTHNGERTDWVMHEYTLDEDELKRCQNVLDYYALYKVFRKSGLGPKNGEQYGAPFREEDWPDDVNPGVNNKTDQENHVRQVTDVTSVDNYRVDAQLQAPFSDIEEFLDRLVDDNATEQPNVENYMRALAQAFSEEETQSPVVDTSVGESSFAKPHMNHPLPASYATQSTTTLLMNRDPPSTSAANLADPQDNVAENDFIEMNDLLNPESDYNVGDLLSSQSAYEKLPYPQVEEEPDGFVDYDLYYDVEMFLHELEPTDGAVVTHPCWTPQSIGFPNPIDHQLQDPQDAVGDCSSELWTYAQSSYILSSAESAQGSVSLPTPGVAMYPGISSTSNATESNTKCDGQDIQVAQPSFASSLWSFIESIPTAPASAADSSLLNRAFERVSSFRMVRANARDTAAARTGSAARTNAFFFFSLLGVLVAVLCVLIGKFCNLQGEKTPDWNGKS</sequence>
<dbReference type="Pfam" id="PF02365">
    <property type="entry name" value="NAM"/>
    <property type="match status" value="1"/>
</dbReference>
<dbReference type="GO" id="GO:0000976">
    <property type="term" value="F:transcription cis-regulatory region binding"/>
    <property type="evidence" value="ECO:0007669"/>
    <property type="project" value="UniProtKB-ARBA"/>
</dbReference>
<dbReference type="EMBL" id="BSYO01000040">
    <property type="protein sequence ID" value="GMH31615.1"/>
    <property type="molecule type" value="Genomic_DNA"/>
</dbReference>
<evidence type="ECO:0000256" key="10">
    <source>
        <dbReference type="ARBA" id="ARBA00023242"/>
    </source>
</evidence>
<evidence type="ECO:0000256" key="8">
    <source>
        <dbReference type="ARBA" id="ARBA00023159"/>
    </source>
</evidence>
<gene>
    <name evidence="13" type="ORF">Nepgr_033459</name>
</gene>
<comment type="caution">
    <text evidence="13">The sequence shown here is derived from an EMBL/GenBank/DDBJ whole genome shotgun (WGS) entry which is preliminary data.</text>
</comment>
<keyword evidence="7 11" id="KW-0472">Membrane</keyword>
<comment type="subcellular location">
    <subcellularLocation>
        <location evidence="2">Membrane</location>
        <topology evidence="2">Single-pass membrane protein</topology>
    </subcellularLocation>
    <subcellularLocation>
        <location evidence="1">Nucleus</location>
    </subcellularLocation>
</comment>
<keyword evidence="10" id="KW-0539">Nucleus</keyword>
<dbReference type="Gene3D" id="2.170.150.80">
    <property type="entry name" value="NAC domain"/>
    <property type="match status" value="1"/>
</dbReference>
<feature type="domain" description="NAC" evidence="12">
    <location>
        <begin position="15"/>
        <end position="165"/>
    </location>
</feature>
<protein>
    <recommendedName>
        <fullName evidence="12">NAC domain-containing protein</fullName>
    </recommendedName>
</protein>
<evidence type="ECO:0000256" key="2">
    <source>
        <dbReference type="ARBA" id="ARBA00004167"/>
    </source>
</evidence>
<dbReference type="Proteomes" id="UP001279734">
    <property type="component" value="Unassembled WGS sequence"/>
</dbReference>
<dbReference type="GO" id="GO:0005634">
    <property type="term" value="C:nucleus"/>
    <property type="evidence" value="ECO:0007669"/>
    <property type="project" value="UniProtKB-SubCell"/>
</dbReference>
<evidence type="ECO:0000259" key="12">
    <source>
        <dbReference type="PROSITE" id="PS51005"/>
    </source>
</evidence>
<dbReference type="PANTHER" id="PTHR31744:SF216">
    <property type="entry name" value="NAC TRANSCRIPTION FACTOR"/>
    <property type="match status" value="1"/>
</dbReference>
<dbReference type="GO" id="GO:0006355">
    <property type="term" value="P:regulation of DNA-templated transcription"/>
    <property type="evidence" value="ECO:0007669"/>
    <property type="project" value="InterPro"/>
</dbReference>
<dbReference type="PROSITE" id="PS51005">
    <property type="entry name" value="NAC"/>
    <property type="match status" value="1"/>
</dbReference>
<evidence type="ECO:0000256" key="4">
    <source>
        <dbReference type="ARBA" id="ARBA00022989"/>
    </source>
</evidence>
<feature type="transmembrane region" description="Helical" evidence="11">
    <location>
        <begin position="536"/>
        <end position="555"/>
    </location>
</feature>
<keyword evidence="6" id="KW-0238">DNA-binding</keyword>
<evidence type="ECO:0000313" key="14">
    <source>
        <dbReference type="Proteomes" id="UP001279734"/>
    </source>
</evidence>
<keyword evidence="8" id="KW-0010">Activator</keyword>